<evidence type="ECO:0000313" key="3">
    <source>
        <dbReference type="Proteomes" id="UP000623090"/>
    </source>
</evidence>
<dbReference type="Proteomes" id="UP000623090">
    <property type="component" value="Unassembled WGS sequence"/>
</dbReference>
<keyword evidence="3" id="KW-1185">Reference proteome</keyword>
<feature type="compositionally biased region" description="Low complexity" evidence="1">
    <location>
        <begin position="140"/>
        <end position="154"/>
    </location>
</feature>
<sequence>MSLSGFGPLCAHARAADALGDHTGTITFTISAADVGAGVSWGKGVLSFEGHDYPFRIRGGSGAAIGFSRTRAVGTVYNLYRVSDIEGTYWSVQGEATVGAGKGGAVMENNNGIYIKFTSTSSGARLAFSVERLTIRLTPGATSTAQPPAAAPAVPATPPASSPASHQ</sequence>
<reference evidence="2 3" key="1">
    <citation type="journal article" date="2020" name="Microorganisms">
        <title>Description of Komagataeibacter melaceti sp. nov. and Komagataeibacter melomenusus sp. nov. Isolated from Apple Cider Vinegar.</title>
        <authorList>
            <person name="Maric L."/>
            <person name="Cleenwerck I."/>
            <person name="Accetto T."/>
            <person name="Vandamme P."/>
            <person name="Trcek J."/>
        </authorList>
    </citation>
    <scope>NUCLEOTIDE SEQUENCE [LARGE SCALE GENOMIC DNA]</scope>
    <source>
        <strain evidence="2 3">AV436</strain>
    </source>
</reference>
<evidence type="ECO:0000256" key="1">
    <source>
        <dbReference type="SAM" id="MobiDB-lite"/>
    </source>
</evidence>
<protein>
    <submittedName>
        <fullName evidence="2">Uncharacterized protein</fullName>
    </submittedName>
</protein>
<accession>A0ABX2AFD5</accession>
<evidence type="ECO:0000313" key="2">
    <source>
        <dbReference type="EMBL" id="NPC66988.1"/>
    </source>
</evidence>
<comment type="caution">
    <text evidence="2">The sequence shown here is derived from an EMBL/GenBank/DDBJ whole genome shotgun (WGS) entry which is preliminary data.</text>
</comment>
<organism evidence="2 3">
    <name type="scientific">Komagataeibacter melomenusus</name>
    <dbReference type="NCBI Taxonomy" id="2766578"/>
    <lineage>
        <taxon>Bacteria</taxon>
        <taxon>Pseudomonadati</taxon>
        <taxon>Pseudomonadota</taxon>
        <taxon>Alphaproteobacteria</taxon>
        <taxon>Acetobacterales</taxon>
        <taxon>Acetobacteraceae</taxon>
        <taxon>Komagataeibacter</taxon>
    </lineage>
</organism>
<gene>
    <name evidence="2" type="ORF">HNW77_11405</name>
</gene>
<feature type="region of interest" description="Disordered" evidence="1">
    <location>
        <begin position="140"/>
        <end position="167"/>
    </location>
</feature>
<proteinExistence type="predicted"/>
<name>A0ABX2AFD5_9PROT</name>
<dbReference type="EMBL" id="JABJWC010000028">
    <property type="protein sequence ID" value="NPC66988.1"/>
    <property type="molecule type" value="Genomic_DNA"/>
</dbReference>